<sequence>MCQRIYIYFSTCGCQLFNALHECEDGPTSISCGSATYDKISIITKKGQECRYHRHISYLREGAPALPHHQTHAISSDNQFEDCEEQEETEEKTGDKRKKANERGGPDKKRFMGEIERKPVDKEGREEIHSKDGESIAGLHHDANAIEFLEEKMVRARLCDDFLKVVNSTLFDTSDEFVGSELEYVTVTDSESSAEESESGSGSEIEDGDENSDSYQHGSDGATPTPEDDIMNTASI</sequence>
<dbReference type="Proteomes" id="UP000805649">
    <property type="component" value="Unassembled WGS sequence"/>
</dbReference>
<dbReference type="EMBL" id="VUJX02000006">
    <property type="protein sequence ID" value="KAL0935206.1"/>
    <property type="molecule type" value="Genomic_DNA"/>
</dbReference>
<comment type="caution">
    <text evidence="1">The sequence shown here is derived from an EMBL/GenBank/DDBJ whole genome shotgun (WGS) entry which is preliminary data.</text>
</comment>
<reference evidence="1 2" key="1">
    <citation type="journal article" date="2020" name="Phytopathology">
        <title>Genome Sequence Resources of Colletotrichum truncatum, C. plurivorum, C. musicola, and C. sojae: Four Species Pathogenic to Soybean (Glycine max).</title>
        <authorList>
            <person name="Rogerio F."/>
            <person name="Boufleur T.R."/>
            <person name="Ciampi-Guillardi M."/>
            <person name="Sukno S.A."/>
            <person name="Thon M.R."/>
            <person name="Massola Junior N.S."/>
            <person name="Baroncelli R."/>
        </authorList>
    </citation>
    <scope>NUCLEOTIDE SEQUENCE [LARGE SCALE GENOMIC DNA]</scope>
    <source>
        <strain evidence="1 2">CMES1059</strain>
    </source>
</reference>
<proteinExistence type="predicted"/>
<protein>
    <submittedName>
        <fullName evidence="1">Uncharacterized protein</fullName>
    </submittedName>
</protein>
<gene>
    <name evidence="1" type="ORF">CTRU02_209797</name>
</gene>
<evidence type="ECO:0000313" key="1">
    <source>
        <dbReference type="EMBL" id="KAL0935206.1"/>
    </source>
</evidence>
<name>A0ACC3YTF4_COLTU</name>
<organism evidence="1 2">
    <name type="scientific">Colletotrichum truncatum</name>
    <name type="common">Anthracnose fungus</name>
    <name type="synonym">Colletotrichum capsici</name>
    <dbReference type="NCBI Taxonomy" id="5467"/>
    <lineage>
        <taxon>Eukaryota</taxon>
        <taxon>Fungi</taxon>
        <taxon>Dikarya</taxon>
        <taxon>Ascomycota</taxon>
        <taxon>Pezizomycotina</taxon>
        <taxon>Sordariomycetes</taxon>
        <taxon>Hypocreomycetidae</taxon>
        <taxon>Glomerellales</taxon>
        <taxon>Glomerellaceae</taxon>
        <taxon>Colletotrichum</taxon>
        <taxon>Colletotrichum truncatum species complex</taxon>
    </lineage>
</organism>
<accession>A0ACC3YTF4</accession>
<evidence type="ECO:0000313" key="2">
    <source>
        <dbReference type="Proteomes" id="UP000805649"/>
    </source>
</evidence>
<keyword evidence="2" id="KW-1185">Reference proteome</keyword>